<dbReference type="EMBL" id="QWZQ01000040">
    <property type="protein sequence ID" value="RRK09759.1"/>
    <property type="molecule type" value="Genomic_DNA"/>
</dbReference>
<sequence length="114" mass="13119">MGRTDQVKAVVALIKAHRNKWRISHRGKNLVAMAALGIDLDQILNEIYCGITWQDYVSGPEADRNGIPGPIWVFGMVIEEVECYLKFQIKRGNIIFWISTHPAEYPLHYPFKSY</sequence>
<gene>
    <name evidence="1" type="ORF">D1831_10915</name>
</gene>
<keyword evidence="2" id="KW-1185">Reference proteome</keyword>
<dbReference type="OrthoDB" id="2298477at2"/>
<dbReference type="AlphaFoldDB" id="A0A3R8KDH6"/>
<proteinExistence type="predicted"/>
<evidence type="ECO:0000313" key="2">
    <source>
        <dbReference type="Proteomes" id="UP000283633"/>
    </source>
</evidence>
<organism evidence="1 2">
    <name type="scientific">Lactiplantibacillus garii</name>
    <dbReference type="NCBI Taxonomy" id="2306423"/>
    <lineage>
        <taxon>Bacteria</taxon>
        <taxon>Bacillati</taxon>
        <taxon>Bacillota</taxon>
        <taxon>Bacilli</taxon>
        <taxon>Lactobacillales</taxon>
        <taxon>Lactobacillaceae</taxon>
        <taxon>Lactiplantibacillus</taxon>
    </lineage>
</organism>
<reference evidence="1 2" key="1">
    <citation type="submission" date="2018-08" db="EMBL/GenBank/DDBJ databases">
        <title>Genome Lactobacillus garii FI11369.</title>
        <authorList>
            <person name="Diaz M."/>
            <person name="Narbad A."/>
        </authorList>
    </citation>
    <scope>NUCLEOTIDE SEQUENCE [LARGE SCALE GENOMIC DNA]</scope>
    <source>
        <strain evidence="1 2">FI11369</strain>
    </source>
</reference>
<name>A0A3R8KDH6_9LACO</name>
<accession>A0A3R8KDH6</accession>
<comment type="caution">
    <text evidence="1">The sequence shown here is derived from an EMBL/GenBank/DDBJ whole genome shotgun (WGS) entry which is preliminary data.</text>
</comment>
<dbReference type="RefSeq" id="WP_125072954.1">
    <property type="nucleotide sequence ID" value="NZ_QWZQ01000040.1"/>
</dbReference>
<protein>
    <submittedName>
        <fullName evidence="1">Uncharacterized protein</fullName>
    </submittedName>
</protein>
<evidence type="ECO:0000313" key="1">
    <source>
        <dbReference type="EMBL" id="RRK09759.1"/>
    </source>
</evidence>
<dbReference type="Proteomes" id="UP000283633">
    <property type="component" value="Unassembled WGS sequence"/>
</dbReference>